<protein>
    <recommendedName>
        <fullName evidence="4">DUF2784 domain-containing protein</fullName>
    </recommendedName>
</protein>
<reference evidence="2 3" key="1">
    <citation type="submission" date="2018-09" db="EMBL/GenBank/DDBJ databases">
        <authorList>
            <person name="Tagini F."/>
        </authorList>
    </citation>
    <scope>NUCLEOTIDE SEQUENCE [LARGE SCALE GENOMIC DNA]</scope>
    <source>
        <strain evidence="2 3">MK136</strain>
    </source>
</reference>
<dbReference type="Proteomes" id="UP000273307">
    <property type="component" value="Unassembled WGS sequence"/>
</dbReference>
<dbReference type="InterPro" id="IPR021218">
    <property type="entry name" value="DUF2784"/>
</dbReference>
<gene>
    <name evidence="2" type="ORF">LAUMK136_00769</name>
</gene>
<sequence>MYSAVVVAAIAVHFAYLAYLVAGGFVALRWPRTIACHALAVGWSMVSLAVHLNCPLTALERWGRAHAGMAPLSPDGFIAHYLTGVLYPPGWSGLVARAVFTLVAVSWLLMFGWRMRRRTAHAKRSEPGLLQSTG</sequence>
<dbReference type="Pfam" id="PF10861">
    <property type="entry name" value="DUF2784"/>
    <property type="match status" value="1"/>
</dbReference>
<accession>A0A498PNG6</accession>
<keyword evidence="1" id="KW-0812">Transmembrane</keyword>
<dbReference type="OrthoDB" id="370375at2"/>
<keyword evidence="3" id="KW-1185">Reference proteome</keyword>
<evidence type="ECO:0000256" key="1">
    <source>
        <dbReference type="SAM" id="Phobius"/>
    </source>
</evidence>
<proteinExistence type="predicted"/>
<evidence type="ECO:0000313" key="2">
    <source>
        <dbReference type="EMBL" id="VBA34618.1"/>
    </source>
</evidence>
<organism evidence="2 3">
    <name type="scientific">Mycobacterium attenuatum</name>
    <dbReference type="NCBI Taxonomy" id="2341086"/>
    <lineage>
        <taxon>Bacteria</taxon>
        <taxon>Bacillati</taxon>
        <taxon>Actinomycetota</taxon>
        <taxon>Actinomycetes</taxon>
        <taxon>Mycobacteriales</taxon>
        <taxon>Mycobacteriaceae</taxon>
        <taxon>Mycobacterium</taxon>
    </lineage>
</organism>
<keyword evidence="1" id="KW-0472">Membrane</keyword>
<evidence type="ECO:0008006" key="4">
    <source>
        <dbReference type="Google" id="ProtNLM"/>
    </source>
</evidence>
<evidence type="ECO:0000313" key="3">
    <source>
        <dbReference type="Proteomes" id="UP000273307"/>
    </source>
</evidence>
<feature type="transmembrane region" description="Helical" evidence="1">
    <location>
        <begin position="94"/>
        <end position="113"/>
    </location>
</feature>
<feature type="transmembrane region" description="Helical" evidence="1">
    <location>
        <begin position="6"/>
        <end position="27"/>
    </location>
</feature>
<name>A0A498PNG6_9MYCO</name>
<keyword evidence="1" id="KW-1133">Transmembrane helix</keyword>
<feature type="transmembrane region" description="Helical" evidence="1">
    <location>
        <begin position="34"/>
        <end position="52"/>
    </location>
</feature>
<dbReference type="EMBL" id="UPHP01000019">
    <property type="protein sequence ID" value="VBA34618.1"/>
    <property type="molecule type" value="Genomic_DNA"/>
</dbReference>
<dbReference type="RefSeq" id="WP_122494837.1">
    <property type="nucleotide sequence ID" value="NZ_UPHP01000019.1"/>
</dbReference>
<dbReference type="AlphaFoldDB" id="A0A498PNG6"/>